<dbReference type="InterPro" id="IPR006020">
    <property type="entry name" value="PTB/PI_dom"/>
</dbReference>
<protein>
    <submittedName>
        <fullName evidence="4">Uncharacterized protein LOC108673795</fullName>
    </submittedName>
</protein>
<evidence type="ECO:0000256" key="1">
    <source>
        <dbReference type="SAM" id="MobiDB-lite"/>
    </source>
</evidence>
<dbReference type="OrthoDB" id="10007483at2759"/>
<sequence length="644" mass="70441">MMRMVRRDTTEPTPICRCRVLYLGSAVPQVTKDGLQGIQEPLRELYPAEGAVSARGIDSWLSVWSNGLLLENVDENQKKVTRFFPIESLHYCAAVRYVLVAGGEEGVPRFLPLDSPFARNPNISHPPLFACIMRRTTGIKVLECHAFICKRETPANALVRCCFHSYADSMYVRSLEVGSKGEGGPNYEVARATEERAIEIDYTGDLSSANSEIIPATPGDSPPQGKMSPNTEDETSIFSGDENHKIWAASQQEEVYGGTEYGTMRSGQSAGSLYGTAAGSRPRRPRQMIMRSVAPPPPPSEAGTDVGKGKNKNKSKKDDDDMNRITSNGGPSHQSFNGSLTRPQNGHAAPKKGKIPRLFSSLADRKPKHHRNNPPFVMLPQTRGIMGPMPPRMMPPPHGHHGPHMMHPGPPPPMMMPPPLGPPPLMGPLGPPSHMGPPPAYAGPPGPPSSMGHHGPGSHLGIPGPTPYMLGPHGIPPAHMMPPQPIYGYTSSMSRRPSSRAVEEPIYMPSARPMSPTASYQPGHFPHERYLMQHYATTGRPNYPPGKRGKKKGNEVPEEIYGRRGHMNEKAFAQSIRAEQRARSYTSLAGLGTDSMNNKDREILQMVHDLDLSGDEIERAEPRPGVYRPSSATVASRNSRTSRR</sequence>
<feature type="compositionally biased region" description="Polar residues" evidence="1">
    <location>
        <begin position="324"/>
        <end position="344"/>
    </location>
</feature>
<name>A0A8B7NTW6_HYAAZ</name>
<feature type="domain" description="PID" evidence="2">
    <location>
        <begin position="13"/>
        <end position="176"/>
    </location>
</feature>
<dbReference type="SMART" id="SM00462">
    <property type="entry name" value="PTB"/>
    <property type="match status" value="1"/>
</dbReference>
<dbReference type="Gene3D" id="2.30.29.30">
    <property type="entry name" value="Pleckstrin-homology domain (PH domain)/Phosphotyrosine-binding domain (PTB)"/>
    <property type="match status" value="1"/>
</dbReference>
<feature type="region of interest" description="Disordered" evidence="1">
    <location>
        <begin position="427"/>
        <end position="455"/>
    </location>
</feature>
<dbReference type="GeneID" id="108673795"/>
<dbReference type="SUPFAM" id="SSF50729">
    <property type="entry name" value="PH domain-like"/>
    <property type="match status" value="1"/>
</dbReference>
<feature type="region of interest" description="Disordered" evidence="1">
    <location>
        <begin position="209"/>
        <end position="237"/>
    </location>
</feature>
<proteinExistence type="predicted"/>
<dbReference type="CDD" id="cd01217">
    <property type="entry name" value="PTB_CG12581"/>
    <property type="match status" value="1"/>
</dbReference>
<dbReference type="KEGG" id="hazt:108673795"/>
<feature type="region of interest" description="Disordered" evidence="1">
    <location>
        <begin position="614"/>
        <end position="644"/>
    </location>
</feature>
<evidence type="ECO:0000313" key="4">
    <source>
        <dbReference type="RefSeq" id="XP_018017155.1"/>
    </source>
</evidence>
<evidence type="ECO:0000259" key="2">
    <source>
        <dbReference type="SMART" id="SM00462"/>
    </source>
</evidence>
<organism evidence="3 4">
    <name type="scientific">Hyalella azteca</name>
    <name type="common">Amphipod</name>
    <dbReference type="NCBI Taxonomy" id="294128"/>
    <lineage>
        <taxon>Eukaryota</taxon>
        <taxon>Metazoa</taxon>
        <taxon>Ecdysozoa</taxon>
        <taxon>Arthropoda</taxon>
        <taxon>Crustacea</taxon>
        <taxon>Multicrustacea</taxon>
        <taxon>Malacostraca</taxon>
        <taxon>Eumalacostraca</taxon>
        <taxon>Peracarida</taxon>
        <taxon>Amphipoda</taxon>
        <taxon>Senticaudata</taxon>
        <taxon>Talitrida</taxon>
        <taxon>Talitroidea</taxon>
        <taxon>Hyalellidae</taxon>
        <taxon>Hyalella</taxon>
    </lineage>
</organism>
<accession>A0A8B7NTW6</accession>
<dbReference type="AlphaFoldDB" id="A0A8B7NTW6"/>
<dbReference type="OMA" id="QYHTISH"/>
<reference evidence="4" key="1">
    <citation type="submission" date="2025-08" db="UniProtKB">
        <authorList>
            <consortium name="RefSeq"/>
        </authorList>
    </citation>
    <scope>IDENTIFICATION</scope>
    <source>
        <tissue evidence="4">Whole organism</tissue>
    </source>
</reference>
<dbReference type="Proteomes" id="UP000694843">
    <property type="component" value="Unplaced"/>
</dbReference>
<gene>
    <name evidence="4" type="primary">LOC108673795</name>
</gene>
<feature type="region of interest" description="Disordered" evidence="1">
    <location>
        <begin position="261"/>
        <end position="356"/>
    </location>
</feature>
<feature type="compositionally biased region" description="Pro residues" evidence="1">
    <location>
        <begin position="427"/>
        <end position="448"/>
    </location>
</feature>
<evidence type="ECO:0000313" key="3">
    <source>
        <dbReference type="Proteomes" id="UP000694843"/>
    </source>
</evidence>
<dbReference type="RefSeq" id="XP_018017155.1">
    <property type="nucleotide sequence ID" value="XM_018161666.1"/>
</dbReference>
<feature type="compositionally biased region" description="Polar residues" evidence="1">
    <location>
        <begin position="630"/>
        <end position="644"/>
    </location>
</feature>
<dbReference type="PANTHER" id="PTHR21219:SF3">
    <property type="entry name" value="FI19613P1"/>
    <property type="match status" value="1"/>
</dbReference>
<keyword evidence="3" id="KW-1185">Reference proteome</keyword>
<dbReference type="PANTHER" id="PTHR21219">
    <property type="entry name" value="FI19613P1"/>
    <property type="match status" value="1"/>
</dbReference>
<dbReference type="InterPro" id="IPR011993">
    <property type="entry name" value="PH-like_dom_sf"/>
</dbReference>